<dbReference type="PANTHER" id="PTHR23155">
    <property type="entry name" value="DISEASE RESISTANCE PROTEIN RP"/>
    <property type="match status" value="1"/>
</dbReference>
<feature type="domain" description="R13L1/DRL21-like LRR repeat region" evidence="4">
    <location>
        <begin position="424"/>
        <end position="564"/>
    </location>
</feature>
<dbReference type="SUPFAM" id="SSF52047">
    <property type="entry name" value="RNI-like"/>
    <property type="match status" value="1"/>
</dbReference>
<evidence type="ECO:0000259" key="2">
    <source>
        <dbReference type="Pfam" id="PF00931"/>
    </source>
</evidence>
<evidence type="ECO:0000256" key="1">
    <source>
        <dbReference type="ARBA" id="ARBA00022821"/>
    </source>
</evidence>
<feature type="domain" description="Disease resistance protein winged helix" evidence="3">
    <location>
        <begin position="155"/>
        <end position="223"/>
    </location>
</feature>
<proteinExistence type="predicted"/>
<dbReference type="EMBL" id="PQIB02000015">
    <property type="protein sequence ID" value="RLM65893.1"/>
    <property type="molecule type" value="Genomic_DNA"/>
</dbReference>
<gene>
    <name evidence="5" type="ORF">C2845_PM16G20330</name>
</gene>
<evidence type="ECO:0000313" key="5">
    <source>
        <dbReference type="EMBL" id="RLM65893.1"/>
    </source>
</evidence>
<accession>A0A3L6PXR7</accession>
<dbReference type="AlphaFoldDB" id="A0A3L6PXR7"/>
<dbReference type="InterPro" id="IPR002182">
    <property type="entry name" value="NB-ARC"/>
</dbReference>
<dbReference type="OrthoDB" id="689569at2759"/>
<evidence type="ECO:0000259" key="4">
    <source>
        <dbReference type="Pfam" id="PF25019"/>
    </source>
</evidence>
<dbReference type="SUPFAM" id="SSF52540">
    <property type="entry name" value="P-loop containing nucleoside triphosphate hydrolases"/>
    <property type="match status" value="1"/>
</dbReference>
<dbReference type="InterPro" id="IPR042197">
    <property type="entry name" value="Apaf_helical"/>
</dbReference>
<feature type="domain" description="NB-ARC" evidence="2">
    <location>
        <begin position="1"/>
        <end position="69"/>
    </location>
</feature>
<dbReference type="InterPro" id="IPR044974">
    <property type="entry name" value="Disease_R_plants"/>
</dbReference>
<evidence type="ECO:0000259" key="3">
    <source>
        <dbReference type="Pfam" id="PF23559"/>
    </source>
</evidence>
<comment type="caution">
    <text evidence="5">The sequence shown here is derived from an EMBL/GenBank/DDBJ whole genome shotgun (WGS) entry which is preliminary data.</text>
</comment>
<dbReference type="GO" id="GO:0098542">
    <property type="term" value="P:defense response to other organism"/>
    <property type="evidence" value="ECO:0007669"/>
    <property type="project" value="TreeGrafter"/>
</dbReference>
<dbReference type="Proteomes" id="UP000275267">
    <property type="component" value="Unassembled WGS sequence"/>
</dbReference>
<keyword evidence="1" id="KW-0611">Plant defense</keyword>
<dbReference type="InterPro" id="IPR027417">
    <property type="entry name" value="P-loop_NTPase"/>
</dbReference>
<dbReference type="PANTHER" id="PTHR23155:SF1149">
    <property type="entry name" value="OS04G0620950 PROTEIN"/>
    <property type="match status" value="1"/>
</dbReference>
<dbReference type="Gene3D" id="1.10.8.430">
    <property type="entry name" value="Helical domain of apoptotic protease-activating factors"/>
    <property type="match status" value="1"/>
</dbReference>
<dbReference type="Pfam" id="PF00931">
    <property type="entry name" value="NB-ARC"/>
    <property type="match status" value="1"/>
</dbReference>
<sequence>MDDVWDGIDDSRWNKLFAPLRSDNAKGNVIIVTTRKLSIAKRIGTVQPIELGSLQNDDFWLLFETCAFGDENYKEHPSLTTIGQEIAERLQGNPLAAETTGMLLREQLTIDHWSNILKNEKWKSLQLNGGIMHALKLSYDELPYCLQQCFSYCSIFPNNHQFLSNQLVCIWISQGFVKCSYWTKRLEEIGQNYLTDLLFKQVETLDPTLGDQTFYVIPPLMHGFARLVSGTECAAIDDLACREVLPTIRHLSILTDSAYHEDQHGNILRNERFEEKSRRVINSMRKLRTLVLIGKYDYFFLESLQGILQKAQNLRVLQISATYANFGYSACNLVNSTHVRYLKLRTKEDNEVLPEALSKFYHLQVLDIGLDRYSTVPNSMNNLISLRHLVASKQVYSSINSIGKMTTLQELHDFKVDNCTSFGIAQFQSMSELAQLGVSQLEKVVTREEAYGANLREKSRLEKLHLSWGTLSLCEYLINMTSEPSFQVVQIGTNKEVLEGLEPHQNLKHLQICGYGSTTSPDWLVSSVSVTCLQTLHLEDCRELQVLPSLERLPLLTKLKLRNMRKVRQVTVPSLEELVLTEMPELEGCSCNSVRDLNSSLRVLTIERCGALKGDKDGFSRFTSLEELTIRGCPKLISSLVHKYENNDQRNGRWLLPLSLVELEIAGSPETLQPCFLEGRNCLRKLQIHSSPSLKLLQLRSCAELAVDGCESLTALEGNFTCLKELVLRYNSGLESQQLYSCTTLEGLTIQDCGSLTTIEGNFTCLRKLKLRDNLADLPVGLHSLSSLKRLEIFDCPGI</sequence>
<organism evidence="5 6">
    <name type="scientific">Panicum miliaceum</name>
    <name type="common">Proso millet</name>
    <name type="synonym">Broomcorn millet</name>
    <dbReference type="NCBI Taxonomy" id="4540"/>
    <lineage>
        <taxon>Eukaryota</taxon>
        <taxon>Viridiplantae</taxon>
        <taxon>Streptophyta</taxon>
        <taxon>Embryophyta</taxon>
        <taxon>Tracheophyta</taxon>
        <taxon>Spermatophyta</taxon>
        <taxon>Magnoliopsida</taxon>
        <taxon>Liliopsida</taxon>
        <taxon>Poales</taxon>
        <taxon>Poaceae</taxon>
        <taxon>PACMAD clade</taxon>
        <taxon>Panicoideae</taxon>
        <taxon>Panicodae</taxon>
        <taxon>Paniceae</taxon>
        <taxon>Panicinae</taxon>
        <taxon>Panicum</taxon>
        <taxon>Panicum sect. Panicum</taxon>
    </lineage>
</organism>
<name>A0A3L6PXR7_PANMI</name>
<dbReference type="InterPro" id="IPR058922">
    <property type="entry name" value="WHD_DRP"/>
</dbReference>
<dbReference type="Pfam" id="PF23559">
    <property type="entry name" value="WHD_DRP"/>
    <property type="match status" value="1"/>
</dbReference>
<dbReference type="InterPro" id="IPR056789">
    <property type="entry name" value="LRR_R13L1-DRL21"/>
</dbReference>
<dbReference type="Pfam" id="PF25019">
    <property type="entry name" value="LRR_R13L1-DRL21"/>
    <property type="match status" value="1"/>
</dbReference>
<protein>
    <submittedName>
        <fullName evidence="5">Uncharacterized protein</fullName>
    </submittedName>
</protein>
<dbReference type="SUPFAM" id="SSF52058">
    <property type="entry name" value="L domain-like"/>
    <property type="match status" value="1"/>
</dbReference>
<dbReference type="STRING" id="4540.A0A3L6PXR7"/>
<dbReference type="GO" id="GO:0043531">
    <property type="term" value="F:ADP binding"/>
    <property type="evidence" value="ECO:0007669"/>
    <property type="project" value="InterPro"/>
</dbReference>
<dbReference type="InterPro" id="IPR032675">
    <property type="entry name" value="LRR_dom_sf"/>
</dbReference>
<keyword evidence="6" id="KW-1185">Reference proteome</keyword>
<evidence type="ECO:0000313" key="6">
    <source>
        <dbReference type="Proteomes" id="UP000275267"/>
    </source>
</evidence>
<reference evidence="6" key="1">
    <citation type="journal article" date="2019" name="Nat. Commun.">
        <title>The genome of broomcorn millet.</title>
        <authorList>
            <person name="Zou C."/>
            <person name="Miki D."/>
            <person name="Li D."/>
            <person name="Tang Q."/>
            <person name="Xiao L."/>
            <person name="Rajput S."/>
            <person name="Deng P."/>
            <person name="Jia W."/>
            <person name="Huang R."/>
            <person name="Zhang M."/>
            <person name="Sun Y."/>
            <person name="Hu J."/>
            <person name="Fu X."/>
            <person name="Schnable P.S."/>
            <person name="Li F."/>
            <person name="Zhang H."/>
            <person name="Feng B."/>
            <person name="Zhu X."/>
            <person name="Liu R."/>
            <person name="Schnable J.C."/>
            <person name="Zhu J.-K."/>
            <person name="Zhang H."/>
        </authorList>
    </citation>
    <scope>NUCLEOTIDE SEQUENCE [LARGE SCALE GENOMIC DNA]</scope>
</reference>
<dbReference type="Gene3D" id="3.80.10.10">
    <property type="entry name" value="Ribonuclease Inhibitor"/>
    <property type="match status" value="2"/>
</dbReference>